<keyword evidence="1" id="KW-0472">Membrane</keyword>
<evidence type="ECO:0000256" key="1">
    <source>
        <dbReference type="SAM" id="Phobius"/>
    </source>
</evidence>
<accession>A0A081RG69</accession>
<organism evidence="2 3">
    <name type="scientific">Sphingobium chlorophenolicum</name>
    <dbReference type="NCBI Taxonomy" id="46429"/>
    <lineage>
        <taxon>Bacteria</taxon>
        <taxon>Pseudomonadati</taxon>
        <taxon>Pseudomonadota</taxon>
        <taxon>Alphaproteobacteria</taxon>
        <taxon>Sphingomonadales</taxon>
        <taxon>Sphingomonadaceae</taxon>
        <taxon>Sphingobium</taxon>
    </lineage>
</organism>
<gene>
    <name evidence="2" type="ORF">BV95_01480</name>
</gene>
<protein>
    <submittedName>
        <fullName evidence="2">Uncharacterized protein</fullName>
    </submittedName>
</protein>
<dbReference type="RefSeq" id="WP_255265411.1">
    <property type="nucleotide sequence ID" value="NZ_JFHR01000012.1"/>
</dbReference>
<feature type="transmembrane region" description="Helical" evidence="1">
    <location>
        <begin position="20"/>
        <end position="40"/>
    </location>
</feature>
<name>A0A081RG69_SPHCR</name>
<evidence type="ECO:0000313" key="2">
    <source>
        <dbReference type="EMBL" id="KEQ54192.1"/>
    </source>
</evidence>
<dbReference type="AlphaFoldDB" id="A0A081RG69"/>
<keyword evidence="1" id="KW-0812">Transmembrane</keyword>
<reference evidence="2 3" key="1">
    <citation type="submission" date="2014-02" db="EMBL/GenBank/DDBJ databases">
        <title>Whole genome sequence of Sphingobium chlorophenolicum NBRC 16172.</title>
        <authorList>
            <person name="Gan H.M."/>
            <person name="Gan H.Y."/>
            <person name="Chew T.H."/>
            <person name="Savka M.A."/>
        </authorList>
    </citation>
    <scope>NUCLEOTIDE SEQUENCE [LARGE SCALE GENOMIC DNA]</scope>
    <source>
        <strain evidence="2 3">NBRC 16172</strain>
    </source>
</reference>
<sequence>MLLKPEGGRDGRALPRLHHWAMATAALVAIMLVVPVIAGLS</sequence>
<dbReference type="Proteomes" id="UP000028411">
    <property type="component" value="Unassembled WGS sequence"/>
</dbReference>
<proteinExistence type="predicted"/>
<keyword evidence="1" id="KW-1133">Transmembrane helix</keyword>
<comment type="caution">
    <text evidence="2">The sequence shown here is derived from an EMBL/GenBank/DDBJ whole genome shotgun (WGS) entry which is preliminary data.</text>
</comment>
<dbReference type="PATRIC" id="fig|46429.4.peg.1444"/>
<dbReference type="EMBL" id="JFHR01000012">
    <property type="protein sequence ID" value="KEQ54192.1"/>
    <property type="molecule type" value="Genomic_DNA"/>
</dbReference>
<evidence type="ECO:0000313" key="3">
    <source>
        <dbReference type="Proteomes" id="UP000028411"/>
    </source>
</evidence>